<proteinExistence type="predicted"/>
<protein>
    <submittedName>
        <fullName evidence="1">Uncharacterized protein</fullName>
    </submittedName>
</protein>
<evidence type="ECO:0000313" key="1">
    <source>
        <dbReference type="EMBL" id="OMJ28325.1"/>
    </source>
</evidence>
<keyword evidence="2" id="KW-1185">Reference proteome</keyword>
<reference evidence="2" key="1">
    <citation type="submission" date="2017-01" db="EMBL/GenBank/DDBJ databases">
        <authorList>
            <person name="Wang Y."/>
            <person name="White M."/>
            <person name="Kvist S."/>
            <person name="Moncalvo J.-M."/>
        </authorList>
    </citation>
    <scope>NUCLEOTIDE SEQUENCE [LARGE SCALE GENOMIC DNA]</scope>
    <source>
        <strain evidence="2">ID-206-W2</strain>
    </source>
</reference>
<dbReference type="AlphaFoldDB" id="A0A1R1YNC0"/>
<organism evidence="1 2">
    <name type="scientific">Smittium culicis</name>
    <dbReference type="NCBI Taxonomy" id="133412"/>
    <lineage>
        <taxon>Eukaryota</taxon>
        <taxon>Fungi</taxon>
        <taxon>Fungi incertae sedis</taxon>
        <taxon>Zoopagomycota</taxon>
        <taxon>Kickxellomycotina</taxon>
        <taxon>Harpellomycetes</taxon>
        <taxon>Harpellales</taxon>
        <taxon>Legeriomycetaceae</taxon>
        <taxon>Smittium</taxon>
    </lineage>
</organism>
<dbReference type="Proteomes" id="UP000187429">
    <property type="component" value="Unassembled WGS sequence"/>
</dbReference>
<accession>A0A1R1YNC0</accession>
<evidence type="ECO:0000313" key="2">
    <source>
        <dbReference type="Proteomes" id="UP000187429"/>
    </source>
</evidence>
<dbReference type="EMBL" id="LSSM01000638">
    <property type="protein sequence ID" value="OMJ28325.1"/>
    <property type="molecule type" value="Genomic_DNA"/>
</dbReference>
<name>A0A1R1YNC0_9FUNG</name>
<sequence>MSEDTESKLNEITALREGPIYNHMSPRNRFPGLSRAYRGSNLNQGGFLHHTVDKKRAKGLNICMSKKHFDELTATLS</sequence>
<comment type="caution">
    <text evidence="1">The sequence shown here is derived from an EMBL/GenBank/DDBJ whole genome shotgun (WGS) entry which is preliminary data.</text>
</comment>
<gene>
    <name evidence="1" type="ORF">AYI69_g2206</name>
</gene>